<evidence type="ECO:0000256" key="2">
    <source>
        <dbReference type="ARBA" id="ARBA00022475"/>
    </source>
</evidence>
<dbReference type="OrthoDB" id="9786339at2"/>
<dbReference type="GO" id="GO:0015648">
    <property type="term" value="F:lipid-linked peptidoglycan transporter activity"/>
    <property type="evidence" value="ECO:0007669"/>
    <property type="project" value="TreeGrafter"/>
</dbReference>
<dbReference type="PRINTS" id="PR01806">
    <property type="entry name" value="VIRFACTRMVIN"/>
</dbReference>
<dbReference type="PANTHER" id="PTHR47019:SF1">
    <property type="entry name" value="LIPID II FLIPPASE MURJ"/>
    <property type="match status" value="1"/>
</dbReference>
<keyword evidence="6" id="KW-1133">Transmembrane helix</keyword>
<dbReference type="AlphaFoldDB" id="A0A1H8HVW6"/>
<dbReference type="Proteomes" id="UP000297654">
    <property type="component" value="Unassembled WGS sequence"/>
</dbReference>
<comment type="subcellular location">
    <subcellularLocation>
        <location evidence="1">Cell membrane</location>
        <topology evidence="1">Multi-pass membrane protein</topology>
    </subcellularLocation>
</comment>
<dbReference type="NCBIfam" id="TIGR01695">
    <property type="entry name" value="murJ_mviN"/>
    <property type="match status" value="1"/>
</dbReference>
<dbReference type="GO" id="GO:0008360">
    <property type="term" value="P:regulation of cell shape"/>
    <property type="evidence" value="ECO:0007669"/>
    <property type="project" value="UniProtKB-KW"/>
</dbReference>
<dbReference type="GO" id="GO:0005886">
    <property type="term" value="C:plasma membrane"/>
    <property type="evidence" value="ECO:0007669"/>
    <property type="project" value="UniProtKB-SubCell"/>
</dbReference>
<sequence>MSDTVTGNGGIGRASAFLASGTIVSRILGFVKVIVLTAIIGAVGATADTFSIANQLPNTIYTIVAGGILTAVLVPQIVRATLHADGGTAYINKLLTLALVILFATTLVATLLAPMITGFIGINLPENQKALAVAFAYWCLPQMFFYGLYTLLGEVLNARKSFGPFTWVPVLNNVVAIIGLIVFAAVFSPDPAGDRSAVDTTAAMVAILGGSATLGVITQAVVLFYFWRRIGLRFRPDFHFRGVGLGAAGKLASWTFGMLLLTTYAGIIETQVVTLAHGKASVAVLATAWLIFMLPHSVITVSVATAYFTRMSEHASVGNWSLLKTDASSAIRGTSLLIVLATAVIAVCAYPFAAVFVPFDQVPAVGNVILAFIVGLVPFCLLFVLQRTFYAIGDTRTPFFFTLFQVVLLIGAVLACALLPTDWIAVGIATSITVTGTLQAVLAAILLRRRLGGIDGRRILRSLVKYFAAAMLPIGLGLTLLFTLGVAGENDFAVSSRLTAMVSMVLIGLVMAAAYFGLLLVMRSGELTAFLTPLRARLRR</sequence>
<evidence type="ECO:0000256" key="7">
    <source>
        <dbReference type="ARBA" id="ARBA00023136"/>
    </source>
</evidence>
<evidence type="ECO:0000256" key="4">
    <source>
        <dbReference type="ARBA" id="ARBA00022960"/>
    </source>
</evidence>
<dbReference type="GO" id="GO:0034204">
    <property type="term" value="P:lipid translocation"/>
    <property type="evidence" value="ECO:0007669"/>
    <property type="project" value="TreeGrafter"/>
</dbReference>
<proteinExistence type="predicted"/>
<reference evidence="8 9" key="1">
    <citation type="submission" date="2019-03" db="EMBL/GenBank/DDBJ databases">
        <title>Genomics of glacier-inhabiting Cryobacterium strains.</title>
        <authorList>
            <person name="Liu Q."/>
            <person name="Xin Y.-H."/>
        </authorList>
    </citation>
    <scope>NUCLEOTIDE SEQUENCE [LARGE SCALE GENOMIC DNA]</scope>
    <source>
        <strain evidence="8 9">Hh15</strain>
    </source>
</reference>
<evidence type="ECO:0000256" key="5">
    <source>
        <dbReference type="ARBA" id="ARBA00022984"/>
    </source>
</evidence>
<protein>
    <submittedName>
        <fullName evidence="8">Murein biosynthesis integral membrane protein MurJ</fullName>
    </submittedName>
</protein>
<keyword evidence="3" id="KW-0812">Transmembrane</keyword>
<evidence type="ECO:0000313" key="8">
    <source>
        <dbReference type="EMBL" id="TFB94206.1"/>
    </source>
</evidence>
<gene>
    <name evidence="8" type="primary">murJ</name>
    <name evidence="8" type="ORF">E3O10_01795</name>
</gene>
<evidence type="ECO:0000256" key="1">
    <source>
        <dbReference type="ARBA" id="ARBA00004651"/>
    </source>
</evidence>
<keyword evidence="2" id="KW-1003">Cell membrane</keyword>
<dbReference type="InterPro" id="IPR051050">
    <property type="entry name" value="Lipid_II_flippase_MurJ/MviN"/>
</dbReference>
<dbReference type="EMBL" id="SOFF01000009">
    <property type="protein sequence ID" value="TFB94206.1"/>
    <property type="molecule type" value="Genomic_DNA"/>
</dbReference>
<evidence type="ECO:0000256" key="3">
    <source>
        <dbReference type="ARBA" id="ARBA00022692"/>
    </source>
</evidence>
<dbReference type="GO" id="GO:0009252">
    <property type="term" value="P:peptidoglycan biosynthetic process"/>
    <property type="evidence" value="ECO:0007669"/>
    <property type="project" value="UniProtKB-KW"/>
</dbReference>
<dbReference type="InterPro" id="IPR004268">
    <property type="entry name" value="MurJ"/>
</dbReference>
<evidence type="ECO:0000256" key="6">
    <source>
        <dbReference type="ARBA" id="ARBA00022989"/>
    </source>
</evidence>
<name>A0A1H8HVW6_9MICO</name>
<accession>A0A1H8HVW6</accession>
<dbReference type="Pfam" id="PF03023">
    <property type="entry name" value="MurJ"/>
    <property type="match status" value="1"/>
</dbReference>
<comment type="caution">
    <text evidence="8">The sequence shown here is derived from an EMBL/GenBank/DDBJ whole genome shotgun (WGS) entry which is preliminary data.</text>
</comment>
<keyword evidence="5" id="KW-0573">Peptidoglycan synthesis</keyword>
<dbReference type="PANTHER" id="PTHR47019">
    <property type="entry name" value="LIPID II FLIPPASE MURJ"/>
    <property type="match status" value="1"/>
</dbReference>
<keyword evidence="7" id="KW-0472">Membrane</keyword>
<keyword evidence="9" id="KW-1185">Reference proteome</keyword>
<organism evidence="8 9">
    <name type="scientific">Cryobacterium luteum</name>
    <dbReference type="NCBI Taxonomy" id="1424661"/>
    <lineage>
        <taxon>Bacteria</taxon>
        <taxon>Bacillati</taxon>
        <taxon>Actinomycetota</taxon>
        <taxon>Actinomycetes</taxon>
        <taxon>Micrococcales</taxon>
        <taxon>Microbacteriaceae</taxon>
        <taxon>Cryobacterium</taxon>
    </lineage>
</organism>
<dbReference type="STRING" id="1424661.SAMN05216281_11057"/>
<keyword evidence="4" id="KW-0133">Cell shape</keyword>
<evidence type="ECO:0000313" key="9">
    <source>
        <dbReference type="Proteomes" id="UP000297654"/>
    </source>
</evidence>
<dbReference type="RefSeq" id="WP_092110602.1">
    <property type="nucleotide sequence ID" value="NZ_FOCN01000010.1"/>
</dbReference>